<protein>
    <recommendedName>
        <fullName evidence="6">ABC transmembrane type-1 domain-containing protein</fullName>
    </recommendedName>
</protein>
<organism evidence="7 8">
    <name type="scientific">Nannocystis pusilla</name>
    <dbReference type="NCBI Taxonomy" id="889268"/>
    <lineage>
        <taxon>Bacteria</taxon>
        <taxon>Pseudomonadati</taxon>
        <taxon>Myxococcota</taxon>
        <taxon>Polyangia</taxon>
        <taxon>Nannocystales</taxon>
        <taxon>Nannocystaceae</taxon>
        <taxon>Nannocystis</taxon>
    </lineage>
</organism>
<dbReference type="SUPFAM" id="SSF52540">
    <property type="entry name" value="P-loop containing nucleoside triphosphate hydrolases"/>
    <property type="match status" value="1"/>
</dbReference>
<dbReference type="RefSeq" id="WP_224197497.1">
    <property type="nucleotide sequence ID" value="NZ_JAIRAU010000058.1"/>
</dbReference>
<gene>
    <name evidence="7" type="ORF">K7C98_41555</name>
</gene>
<sequence>MLPRTHHKTRAPACLARVLELLAETAGHELTLQGADEAARSVRFVGEDWVEPVARAARRAGLKAARFSLTAEELGRLRSLESPAMTRVGERWLLLLGARGGVFELCVADEFGEQRLDLDGRALARWLAEHGATSPVAWLAIEPRLMYSALSHAPGGARRLLRTLRLERRGIYAVLVYGVAIAVASLAVPLATQALVNTISATFMVHQIAVLAVLLTIVLSAVAILRVLQLVAVERIHRRWWVRGATDWIRRTAQTSRASRQVASNRDLANRFLDVALLQKDVAALLLNGSSLVLVMLASLVLLAFYHPVLLAFDAVLILGICVVVFVGHGATAGAKREATARWAVFAWMDDVAGGRLTFAGPRGRALADTRGEFLLRDWLHARGGYFRRLLRHVIAGAGLEVLATVSVLAIGGWLVMNGELDLGQLVAASVLVSQIGAGVGRLGRQLDPIYEGIAAVTTMGEALDADLEPSGGEALPRLARPLEVELVDGAGVIVLSVEAGERAALVGASDSHSRVLDLLYGLFGRARLPDLSARLDGHDLHLLDIEVLRDQVALVRGGEVVCTTALENIVGADWSGDRVELDFLLDLVDLHPALQRLPNGLQQELLPDGDAGPLTECEIRRLVLVRALVAGPRLLLIDLGLDRLGLAAPRRAALLDWIFDRERPWTVVVVTDSVHSRDLLARCDHQHDLRTHGGECIERRRPHHDHG</sequence>
<dbReference type="InterPro" id="IPR039421">
    <property type="entry name" value="Type_1_exporter"/>
</dbReference>
<evidence type="ECO:0000256" key="4">
    <source>
        <dbReference type="ARBA" id="ARBA00023136"/>
    </source>
</evidence>
<keyword evidence="3 5" id="KW-1133">Transmembrane helix</keyword>
<name>A0ABS7U674_9BACT</name>
<dbReference type="InterPro" id="IPR011527">
    <property type="entry name" value="ABC1_TM_dom"/>
</dbReference>
<feature type="transmembrane region" description="Helical" evidence="5">
    <location>
        <begin position="171"/>
        <end position="196"/>
    </location>
</feature>
<dbReference type="EMBL" id="JAIRAU010000058">
    <property type="protein sequence ID" value="MBZ5715756.1"/>
    <property type="molecule type" value="Genomic_DNA"/>
</dbReference>
<accession>A0ABS7U674</accession>
<evidence type="ECO:0000256" key="5">
    <source>
        <dbReference type="SAM" id="Phobius"/>
    </source>
</evidence>
<dbReference type="SUPFAM" id="SSF90123">
    <property type="entry name" value="ABC transporter transmembrane region"/>
    <property type="match status" value="1"/>
</dbReference>
<dbReference type="Proteomes" id="UP001139031">
    <property type="component" value="Unassembled WGS sequence"/>
</dbReference>
<dbReference type="InterPro" id="IPR036640">
    <property type="entry name" value="ABC1_TM_sf"/>
</dbReference>
<evidence type="ECO:0000259" key="6">
    <source>
        <dbReference type="PROSITE" id="PS50929"/>
    </source>
</evidence>
<comment type="subcellular location">
    <subcellularLocation>
        <location evidence="1">Cell membrane</location>
        <topology evidence="1">Multi-pass membrane protein</topology>
    </subcellularLocation>
</comment>
<evidence type="ECO:0000256" key="2">
    <source>
        <dbReference type="ARBA" id="ARBA00022692"/>
    </source>
</evidence>
<dbReference type="PROSITE" id="PS50929">
    <property type="entry name" value="ABC_TM1F"/>
    <property type="match status" value="1"/>
</dbReference>
<keyword evidence="8" id="KW-1185">Reference proteome</keyword>
<feature type="transmembrane region" description="Helical" evidence="5">
    <location>
        <begin position="394"/>
        <end position="417"/>
    </location>
</feature>
<proteinExistence type="predicted"/>
<evidence type="ECO:0000313" key="8">
    <source>
        <dbReference type="Proteomes" id="UP001139031"/>
    </source>
</evidence>
<keyword evidence="2 5" id="KW-0812">Transmembrane</keyword>
<feature type="transmembrane region" description="Helical" evidence="5">
    <location>
        <begin position="208"/>
        <end position="233"/>
    </location>
</feature>
<reference evidence="7" key="1">
    <citation type="submission" date="2021-08" db="EMBL/GenBank/DDBJ databases">
        <authorList>
            <person name="Stevens D.C."/>
        </authorList>
    </citation>
    <scope>NUCLEOTIDE SEQUENCE</scope>
    <source>
        <strain evidence="7">DSM 53165</strain>
    </source>
</reference>
<dbReference type="Gene3D" id="1.20.1560.10">
    <property type="entry name" value="ABC transporter type 1, transmembrane domain"/>
    <property type="match status" value="1"/>
</dbReference>
<feature type="transmembrane region" description="Helical" evidence="5">
    <location>
        <begin position="311"/>
        <end position="332"/>
    </location>
</feature>
<dbReference type="InterPro" id="IPR027417">
    <property type="entry name" value="P-loop_NTPase"/>
</dbReference>
<comment type="caution">
    <text evidence="7">The sequence shown here is derived from an EMBL/GenBank/DDBJ whole genome shotgun (WGS) entry which is preliminary data.</text>
</comment>
<feature type="transmembrane region" description="Helical" evidence="5">
    <location>
        <begin position="282"/>
        <end position="305"/>
    </location>
</feature>
<evidence type="ECO:0000256" key="3">
    <source>
        <dbReference type="ARBA" id="ARBA00022989"/>
    </source>
</evidence>
<dbReference type="Gene3D" id="3.40.50.300">
    <property type="entry name" value="P-loop containing nucleotide triphosphate hydrolases"/>
    <property type="match status" value="1"/>
</dbReference>
<keyword evidence="4 5" id="KW-0472">Membrane</keyword>
<evidence type="ECO:0000313" key="7">
    <source>
        <dbReference type="EMBL" id="MBZ5715756.1"/>
    </source>
</evidence>
<dbReference type="PANTHER" id="PTHR43394:SF4">
    <property type="entry name" value="TOXIN SECRETION ABC TRANSPORTER ATP-BINDING PROTEIN"/>
    <property type="match status" value="1"/>
</dbReference>
<dbReference type="PANTHER" id="PTHR43394">
    <property type="entry name" value="ATP-DEPENDENT PERMEASE MDL1, MITOCHONDRIAL"/>
    <property type="match status" value="1"/>
</dbReference>
<feature type="domain" description="ABC transmembrane type-1" evidence="6">
    <location>
        <begin position="173"/>
        <end position="452"/>
    </location>
</feature>
<evidence type="ECO:0000256" key="1">
    <source>
        <dbReference type="ARBA" id="ARBA00004651"/>
    </source>
</evidence>